<dbReference type="RefSeq" id="XP_024361167.1">
    <property type="nucleotide sequence ID" value="XM_024505399.2"/>
</dbReference>
<dbReference type="Gramene" id="Pp3c22_4630V3.4">
    <property type="protein sequence ID" value="Pp3c22_4630V3.4"/>
    <property type="gene ID" value="Pp3c22_4630"/>
</dbReference>
<comment type="similarity">
    <text evidence="4 10">Belongs to the inositol monophosphatase superfamily.</text>
</comment>
<feature type="binding site" evidence="9">
    <location>
        <position position="96"/>
    </location>
    <ligand>
        <name>Mg(2+)</name>
        <dbReference type="ChEBI" id="CHEBI:18420"/>
        <label>1</label>
        <note>catalytic</note>
    </ligand>
</feature>
<evidence type="ECO:0000256" key="5">
    <source>
        <dbReference type="ARBA" id="ARBA00022671"/>
    </source>
</evidence>
<evidence type="ECO:0000256" key="8">
    <source>
        <dbReference type="ARBA" id="ARBA00022842"/>
    </source>
</evidence>
<dbReference type="EnsemblPlants" id="Pp3c22_4630V3.2">
    <property type="protein sequence ID" value="Pp3c22_4630V3.2"/>
    <property type="gene ID" value="Pp3c22_4630"/>
</dbReference>
<dbReference type="InterPro" id="IPR020552">
    <property type="entry name" value="Inositol_monoPase_Li-sen"/>
</dbReference>
<evidence type="ECO:0000313" key="12">
    <source>
        <dbReference type="EnsemblPlants" id="Pp3c22_4630V3.1"/>
    </source>
</evidence>
<dbReference type="GeneID" id="112275224"/>
<reference evidence="11 13" key="2">
    <citation type="journal article" date="2018" name="Plant J.">
        <title>The Physcomitrella patens chromosome-scale assembly reveals moss genome structure and evolution.</title>
        <authorList>
            <person name="Lang D."/>
            <person name="Ullrich K.K."/>
            <person name="Murat F."/>
            <person name="Fuchs J."/>
            <person name="Jenkins J."/>
            <person name="Haas F.B."/>
            <person name="Piednoel M."/>
            <person name="Gundlach H."/>
            <person name="Van Bel M."/>
            <person name="Meyberg R."/>
            <person name="Vives C."/>
            <person name="Morata J."/>
            <person name="Symeonidi A."/>
            <person name="Hiss M."/>
            <person name="Muchero W."/>
            <person name="Kamisugi Y."/>
            <person name="Saleh O."/>
            <person name="Blanc G."/>
            <person name="Decker E.L."/>
            <person name="van Gessel N."/>
            <person name="Grimwood J."/>
            <person name="Hayes R.D."/>
            <person name="Graham S.W."/>
            <person name="Gunter L.E."/>
            <person name="McDaniel S.F."/>
            <person name="Hoernstein S.N.W."/>
            <person name="Larsson A."/>
            <person name="Li F.W."/>
            <person name="Perroud P.F."/>
            <person name="Phillips J."/>
            <person name="Ranjan P."/>
            <person name="Rokshar D.S."/>
            <person name="Rothfels C.J."/>
            <person name="Schneider L."/>
            <person name="Shu S."/>
            <person name="Stevenson D.W."/>
            <person name="Thummler F."/>
            <person name="Tillich M."/>
            <person name="Villarreal Aguilar J.C."/>
            <person name="Widiez T."/>
            <person name="Wong G.K."/>
            <person name="Wymore A."/>
            <person name="Zhang Y."/>
            <person name="Zimmer A.D."/>
            <person name="Quatrano R.S."/>
            <person name="Mayer K.F.X."/>
            <person name="Goodstein D."/>
            <person name="Casacuberta J.M."/>
            <person name="Vandepoele K."/>
            <person name="Reski R."/>
            <person name="Cuming A.C."/>
            <person name="Tuskan G.A."/>
            <person name="Maumus F."/>
            <person name="Salse J."/>
            <person name="Schmutz J."/>
            <person name="Rensing S.A."/>
        </authorList>
    </citation>
    <scope>NUCLEOTIDE SEQUENCE [LARGE SCALE GENOMIC DNA]</scope>
    <source>
        <strain evidence="12 13">cv. Gransden 2004</strain>
    </source>
</reference>
<evidence type="ECO:0000313" key="11">
    <source>
        <dbReference type="EMBL" id="PNR30392.1"/>
    </source>
</evidence>
<keyword evidence="8 9" id="KW-0460">Magnesium</keyword>
<comment type="catalytic activity">
    <reaction evidence="1 10">
        <text>a myo-inositol phosphate + H2O = myo-inositol + phosphate</text>
        <dbReference type="Rhea" id="RHEA:24056"/>
        <dbReference type="ChEBI" id="CHEBI:15377"/>
        <dbReference type="ChEBI" id="CHEBI:17268"/>
        <dbReference type="ChEBI" id="CHEBI:43474"/>
        <dbReference type="ChEBI" id="CHEBI:84139"/>
        <dbReference type="EC" id="3.1.3.25"/>
    </reaction>
</comment>
<dbReference type="STRING" id="3218.A9TNR4"/>
<dbReference type="GO" id="GO:0006020">
    <property type="term" value="P:inositol metabolic process"/>
    <property type="evidence" value="ECO:0000318"/>
    <property type="project" value="GO_Central"/>
</dbReference>
<dbReference type="Proteomes" id="UP000006727">
    <property type="component" value="Chromosome 22"/>
</dbReference>
<dbReference type="Gramene" id="Pp3c22_4630V3.2">
    <property type="protein sequence ID" value="Pp3c22_4630V3.2"/>
    <property type="gene ID" value="Pp3c22_4630"/>
</dbReference>
<dbReference type="GO" id="GO:0006021">
    <property type="term" value="P:inositol biosynthetic process"/>
    <property type="evidence" value="ECO:0007669"/>
    <property type="project" value="UniProtKB-UniPathway"/>
</dbReference>
<reference evidence="11 13" key="1">
    <citation type="journal article" date="2008" name="Science">
        <title>The Physcomitrella genome reveals evolutionary insights into the conquest of land by plants.</title>
        <authorList>
            <person name="Rensing S."/>
            <person name="Lang D."/>
            <person name="Zimmer A."/>
            <person name="Terry A."/>
            <person name="Salamov A."/>
            <person name="Shapiro H."/>
            <person name="Nishiyama T."/>
            <person name="Perroud P.-F."/>
            <person name="Lindquist E."/>
            <person name="Kamisugi Y."/>
            <person name="Tanahashi T."/>
            <person name="Sakakibara K."/>
            <person name="Fujita T."/>
            <person name="Oishi K."/>
            <person name="Shin-I T."/>
            <person name="Kuroki Y."/>
            <person name="Toyoda A."/>
            <person name="Suzuki Y."/>
            <person name="Hashimoto A."/>
            <person name="Yamaguchi K."/>
            <person name="Sugano A."/>
            <person name="Kohara Y."/>
            <person name="Fujiyama A."/>
            <person name="Anterola A."/>
            <person name="Aoki S."/>
            <person name="Ashton N."/>
            <person name="Barbazuk W.B."/>
            <person name="Barker E."/>
            <person name="Bennetzen J."/>
            <person name="Bezanilla M."/>
            <person name="Blankenship R."/>
            <person name="Cho S.H."/>
            <person name="Dutcher S."/>
            <person name="Estelle M."/>
            <person name="Fawcett J.A."/>
            <person name="Gundlach H."/>
            <person name="Hanada K."/>
            <person name="Heyl A."/>
            <person name="Hicks K.A."/>
            <person name="Hugh J."/>
            <person name="Lohr M."/>
            <person name="Mayer K."/>
            <person name="Melkozernov A."/>
            <person name="Murata T."/>
            <person name="Nelson D."/>
            <person name="Pils B."/>
            <person name="Prigge M."/>
            <person name="Reiss B."/>
            <person name="Renner T."/>
            <person name="Rombauts S."/>
            <person name="Rushton P."/>
            <person name="Sanderfoot A."/>
            <person name="Schween G."/>
            <person name="Shiu S.-H."/>
            <person name="Stueber K."/>
            <person name="Theodoulou F.L."/>
            <person name="Tu H."/>
            <person name="Van de Peer Y."/>
            <person name="Verrier P.J."/>
            <person name="Waters E."/>
            <person name="Wood A."/>
            <person name="Yang L."/>
            <person name="Cove D."/>
            <person name="Cuming A."/>
            <person name="Hasebe M."/>
            <person name="Lucas S."/>
            <person name="Mishler D.B."/>
            <person name="Reski R."/>
            <person name="Grigoriev I."/>
            <person name="Quatrano R.S."/>
            <person name="Boore J.L."/>
        </authorList>
    </citation>
    <scope>NUCLEOTIDE SEQUENCE [LARGE SCALE GENOMIC DNA]</scope>
    <source>
        <strain evidence="12 13">cv. Gransden 2004</strain>
    </source>
</reference>
<dbReference type="GO" id="GO:0046872">
    <property type="term" value="F:metal ion binding"/>
    <property type="evidence" value="ECO:0007669"/>
    <property type="project" value="UniProtKB-KW"/>
</dbReference>
<evidence type="ECO:0000256" key="10">
    <source>
        <dbReference type="RuleBase" id="RU364068"/>
    </source>
</evidence>
<feature type="binding site" evidence="9">
    <location>
        <position position="93"/>
    </location>
    <ligand>
        <name>Mg(2+)</name>
        <dbReference type="ChEBI" id="CHEBI:18420"/>
        <label>2</label>
    </ligand>
</feature>
<evidence type="ECO:0000256" key="2">
    <source>
        <dbReference type="ARBA" id="ARBA00001946"/>
    </source>
</evidence>
<evidence type="ECO:0000256" key="6">
    <source>
        <dbReference type="ARBA" id="ARBA00022723"/>
    </source>
</evidence>
<reference evidence="12" key="3">
    <citation type="submission" date="2020-12" db="UniProtKB">
        <authorList>
            <consortium name="EnsemblPlants"/>
        </authorList>
    </citation>
    <scope>IDENTIFICATION</scope>
</reference>
<dbReference type="PRINTS" id="PR00377">
    <property type="entry name" value="IMPHPHTASES"/>
</dbReference>
<keyword evidence="6 9" id="KW-0479">Metal-binding</keyword>
<evidence type="ECO:0000256" key="7">
    <source>
        <dbReference type="ARBA" id="ARBA00022801"/>
    </source>
</evidence>
<dbReference type="PROSITE" id="PS00630">
    <property type="entry name" value="IMP_2"/>
    <property type="match status" value="1"/>
</dbReference>
<dbReference type="eggNOG" id="KOG2951">
    <property type="taxonomic scope" value="Eukaryota"/>
</dbReference>
<evidence type="ECO:0000256" key="4">
    <source>
        <dbReference type="ARBA" id="ARBA00009759"/>
    </source>
</evidence>
<dbReference type="FunFam" id="3.40.190.80:FF:000002">
    <property type="entry name" value="Inositol-1-monophosphatase"/>
    <property type="match status" value="1"/>
</dbReference>
<dbReference type="FunCoup" id="A9TNR4">
    <property type="interactions" value="2341"/>
</dbReference>
<dbReference type="PANTHER" id="PTHR20854:SF4">
    <property type="entry name" value="INOSITOL-1-MONOPHOSPHATASE-RELATED"/>
    <property type="match status" value="1"/>
</dbReference>
<dbReference type="FunFam" id="3.30.540.10:FF:000004">
    <property type="entry name" value="Inositol-1-monophosphatase"/>
    <property type="match status" value="1"/>
</dbReference>
<dbReference type="PRINTS" id="PR00378">
    <property type="entry name" value="LIIMPHPHTASE"/>
</dbReference>
<proteinExistence type="inferred from homology"/>
<dbReference type="RefSeq" id="XP_024361165.1">
    <property type="nucleotide sequence ID" value="XM_024505397.2"/>
</dbReference>
<dbReference type="Gramene" id="Pp3c22_4630V3.1">
    <property type="protein sequence ID" value="Pp3c22_4630V3.1"/>
    <property type="gene ID" value="Pp3c22_4630"/>
</dbReference>
<comment type="pathway">
    <text evidence="3 10">Polyol metabolism; myo-inositol biosynthesis; myo-inositol from D-glucose 6-phosphate: step 2/2.</text>
</comment>
<dbReference type="PANTHER" id="PTHR20854">
    <property type="entry name" value="INOSITOL MONOPHOSPHATASE"/>
    <property type="match status" value="1"/>
</dbReference>
<evidence type="ECO:0000256" key="1">
    <source>
        <dbReference type="ARBA" id="ARBA00001033"/>
    </source>
</evidence>
<keyword evidence="13" id="KW-1185">Reference proteome</keyword>
<dbReference type="PaxDb" id="3218-PP1S275_35V6.4"/>
<dbReference type="EMBL" id="ABEU02000022">
    <property type="protein sequence ID" value="PNR30392.1"/>
    <property type="molecule type" value="Genomic_DNA"/>
</dbReference>
<dbReference type="InterPro" id="IPR020583">
    <property type="entry name" value="Inositol_monoP_metal-BS"/>
</dbReference>
<dbReference type="EnsemblPlants" id="Pp3c22_4630V3.1">
    <property type="protein sequence ID" value="Pp3c22_4630V3.1"/>
    <property type="gene ID" value="Pp3c22_4630"/>
</dbReference>
<dbReference type="OMA" id="HAWDCLA"/>
<keyword evidence="7 10" id="KW-0378">Hydrolase</keyword>
<dbReference type="Gene3D" id="3.40.190.80">
    <property type="match status" value="1"/>
</dbReference>
<dbReference type="SUPFAM" id="SSF56655">
    <property type="entry name" value="Carbohydrate phosphatase"/>
    <property type="match status" value="1"/>
</dbReference>
<dbReference type="EnsemblPlants" id="Pp3c22_4630V3.6">
    <property type="protein sequence ID" value="Pp3c22_4630V3.6"/>
    <property type="gene ID" value="Pp3c22_4630"/>
</dbReference>
<dbReference type="KEGG" id="ppp:112275224"/>
<dbReference type="GO" id="GO:0008934">
    <property type="term" value="F:inositol monophosphate 1-phosphatase activity"/>
    <property type="evidence" value="ECO:0000318"/>
    <property type="project" value="GO_Central"/>
</dbReference>
<dbReference type="AlphaFoldDB" id="A9TNR4"/>
<dbReference type="RefSeq" id="XP_024361166.1">
    <property type="nucleotide sequence ID" value="XM_024505398.2"/>
</dbReference>
<dbReference type="PROSITE" id="PS00629">
    <property type="entry name" value="IMP_1"/>
    <property type="match status" value="1"/>
</dbReference>
<feature type="binding site" evidence="9">
    <location>
        <position position="73"/>
    </location>
    <ligand>
        <name>Mg(2+)</name>
        <dbReference type="ChEBI" id="CHEBI:18420"/>
        <label>1</label>
        <note>catalytic</note>
    </ligand>
</feature>
<dbReference type="GO" id="GO:0007165">
    <property type="term" value="P:signal transduction"/>
    <property type="evidence" value="ECO:0000318"/>
    <property type="project" value="GO_Central"/>
</dbReference>
<feature type="binding site" evidence="9">
    <location>
        <position position="223"/>
    </location>
    <ligand>
        <name>Mg(2+)</name>
        <dbReference type="ChEBI" id="CHEBI:18420"/>
        <label>1</label>
        <note>catalytic</note>
    </ligand>
</feature>
<comment type="cofactor">
    <cofactor evidence="2 9 10">
        <name>Mg(2+)</name>
        <dbReference type="ChEBI" id="CHEBI:18420"/>
    </cofactor>
</comment>
<dbReference type="InterPro" id="IPR000760">
    <property type="entry name" value="Inositol_monophosphatase-like"/>
</dbReference>
<dbReference type="Gramene" id="Pp3c22_4630V3.3">
    <property type="protein sequence ID" value="Pp3c22_4630V3.3"/>
    <property type="gene ID" value="Pp3c22_4630"/>
</dbReference>
<keyword evidence="5" id="KW-0452">Lithium</keyword>
<evidence type="ECO:0000256" key="3">
    <source>
        <dbReference type="ARBA" id="ARBA00005152"/>
    </source>
</evidence>
<dbReference type="InterPro" id="IPR020550">
    <property type="entry name" value="Inositol_monophosphatase_CS"/>
</dbReference>
<dbReference type="Pfam" id="PF00459">
    <property type="entry name" value="Inositol_P"/>
    <property type="match status" value="1"/>
</dbReference>
<dbReference type="Gene3D" id="3.30.540.10">
    <property type="entry name" value="Fructose-1,6-Bisphosphatase, subunit A, domain 1"/>
    <property type="match status" value="1"/>
</dbReference>
<name>A9TNR4_PHYPA</name>
<dbReference type="CDD" id="cd01639">
    <property type="entry name" value="IMPase"/>
    <property type="match status" value="1"/>
</dbReference>
<dbReference type="GO" id="GO:0046854">
    <property type="term" value="P:phosphatidylinositol phosphate biosynthetic process"/>
    <property type="evidence" value="ECO:0007669"/>
    <property type="project" value="InterPro"/>
</dbReference>
<dbReference type="RefSeq" id="XP_024361164.1">
    <property type="nucleotide sequence ID" value="XM_024505396.2"/>
</dbReference>
<organism evidence="11">
    <name type="scientific">Physcomitrium patens</name>
    <name type="common">Spreading-leaved earth moss</name>
    <name type="synonym">Physcomitrella patens</name>
    <dbReference type="NCBI Taxonomy" id="3218"/>
    <lineage>
        <taxon>Eukaryota</taxon>
        <taxon>Viridiplantae</taxon>
        <taxon>Streptophyta</taxon>
        <taxon>Embryophyta</taxon>
        <taxon>Bryophyta</taxon>
        <taxon>Bryophytina</taxon>
        <taxon>Bryopsida</taxon>
        <taxon>Funariidae</taxon>
        <taxon>Funariales</taxon>
        <taxon>Funariaceae</taxon>
        <taxon>Physcomitrium</taxon>
    </lineage>
</organism>
<gene>
    <name evidence="12" type="primary">LOC112275224</name>
    <name evidence="11" type="ORF">PHYPA_026708</name>
</gene>
<dbReference type="EC" id="3.1.3.25" evidence="10"/>
<dbReference type="UniPathway" id="UPA00823">
    <property type="reaction ID" value="UER00788"/>
</dbReference>
<evidence type="ECO:0000313" key="13">
    <source>
        <dbReference type="Proteomes" id="UP000006727"/>
    </source>
</evidence>
<evidence type="ECO:0000256" key="9">
    <source>
        <dbReference type="PIRSR" id="PIRSR600760-2"/>
    </source>
</evidence>
<dbReference type="InterPro" id="IPR033942">
    <property type="entry name" value="IMPase"/>
</dbReference>
<dbReference type="EnsemblPlants" id="Pp3c22_4630V3.4">
    <property type="protein sequence ID" value="Pp3c22_4630V3.4"/>
    <property type="gene ID" value="Pp3c22_4630"/>
</dbReference>
<dbReference type="EnsemblPlants" id="Pp3c22_4630V3.3">
    <property type="protein sequence ID" value="Pp3c22_4630V3.3"/>
    <property type="gene ID" value="Pp3c22_4630"/>
</dbReference>
<feature type="binding site" evidence="9">
    <location>
        <position position="95"/>
    </location>
    <ligand>
        <name>Mg(2+)</name>
        <dbReference type="ChEBI" id="CHEBI:18420"/>
        <label>1</label>
        <note>catalytic</note>
    </ligand>
</feature>
<dbReference type="Gramene" id="Pp3c22_4630V3.6">
    <property type="protein sequence ID" value="Pp3c22_4630V3.6"/>
    <property type="gene ID" value="Pp3c22_4630"/>
</dbReference>
<protein>
    <recommendedName>
        <fullName evidence="10">Inositol-1-monophosphatase</fullName>
        <ecNumber evidence="10">3.1.3.25</ecNumber>
    </recommendedName>
</protein>
<sequence length="272" mass="29409">MGLQQCEDLETCLAVAVDVAKKAGQIIKDGFHIAKAVEHKGMVDLVTETDKACEDLIFTQLKTSFPSHELIGEEESSESGIPLLTDAPTWVVDPLDGTTNFVHKFPFVCVSIGLVINKVSVVGVVYNPLLEELFTAIQGQGAFLNGERIYASSQEHIGNGLLATEIGTKRDKHTVDRTTNLINDMLYKVRSLRLSGSCAMNLVGVACGRLDMFYELGFGGPWDVAAGTLILREAGGLVYDPSGGEFDMMSHLIAASNGHLKQSLVDCLVDYL</sequence>
<accession>A9TNR4</accession>